<dbReference type="Proteomes" id="UP000334019">
    <property type="component" value="Chromosome"/>
</dbReference>
<dbReference type="InterPro" id="IPR006311">
    <property type="entry name" value="TAT_signal"/>
</dbReference>
<dbReference type="CDD" id="cd01949">
    <property type="entry name" value="GGDEF"/>
    <property type="match status" value="1"/>
</dbReference>
<dbReference type="InterPro" id="IPR000160">
    <property type="entry name" value="GGDEF_dom"/>
</dbReference>
<feature type="region of interest" description="Disordered" evidence="1">
    <location>
        <begin position="100"/>
        <end position="128"/>
    </location>
</feature>
<dbReference type="SMART" id="SM00267">
    <property type="entry name" value="GGDEF"/>
    <property type="match status" value="1"/>
</dbReference>
<dbReference type="PROSITE" id="PS50887">
    <property type="entry name" value="GGDEF"/>
    <property type="match status" value="1"/>
</dbReference>
<dbReference type="RefSeq" id="WP_153760672.1">
    <property type="nucleotide sequence ID" value="NZ_CP045851.1"/>
</dbReference>
<evidence type="ECO:0000313" key="4">
    <source>
        <dbReference type="Proteomes" id="UP000334019"/>
    </source>
</evidence>
<dbReference type="KEGG" id="atq:GH723_16480"/>
<evidence type="ECO:0000256" key="1">
    <source>
        <dbReference type="SAM" id="MobiDB-lite"/>
    </source>
</evidence>
<dbReference type="PROSITE" id="PS51318">
    <property type="entry name" value="TAT"/>
    <property type="match status" value="1"/>
</dbReference>
<dbReference type="GO" id="GO:0052621">
    <property type="term" value="F:diguanylate cyclase activity"/>
    <property type="evidence" value="ECO:0007669"/>
    <property type="project" value="TreeGrafter"/>
</dbReference>
<dbReference type="InterPro" id="IPR029787">
    <property type="entry name" value="Nucleotide_cyclase"/>
</dbReference>
<feature type="compositionally biased region" description="Pro residues" evidence="1">
    <location>
        <begin position="103"/>
        <end position="122"/>
    </location>
</feature>
<evidence type="ECO:0000259" key="2">
    <source>
        <dbReference type="PROSITE" id="PS50887"/>
    </source>
</evidence>
<dbReference type="Pfam" id="PF00990">
    <property type="entry name" value="GGDEF"/>
    <property type="match status" value="1"/>
</dbReference>
<dbReference type="PANTHER" id="PTHR45138">
    <property type="entry name" value="REGULATORY COMPONENTS OF SENSORY TRANSDUCTION SYSTEM"/>
    <property type="match status" value="1"/>
</dbReference>
<sequence>MTDRRFLLAVGGALVGAIGGAAAAVNGAPIAGLAAAIGAVVAGAGVLLSPADPRDLPGPTAASTAVDGDTADAPTASTETHHAPATSAAPVEAVQNAAVPAMFGPPPAAPTPDAATPPPTPGEPTGQPPLLIDPTTGLFSEDYFNIAIEARLAAARRHLRPVGVVLIDVVEGLRVDRVRPADPQRVADAVRATLREADTACRRPDGKFALLLEDTPENGAIWTVERIRRRLVDSDASLTVWAGIACYPAHAFDKESILRSADQALDAAREWRQDRIEVAAGD</sequence>
<organism evidence="3 4">
    <name type="scientific">Actinomarinicola tropica</name>
    <dbReference type="NCBI Taxonomy" id="2789776"/>
    <lineage>
        <taxon>Bacteria</taxon>
        <taxon>Bacillati</taxon>
        <taxon>Actinomycetota</taxon>
        <taxon>Acidimicrobiia</taxon>
        <taxon>Acidimicrobiales</taxon>
        <taxon>Iamiaceae</taxon>
        <taxon>Actinomarinicola</taxon>
    </lineage>
</organism>
<feature type="domain" description="GGDEF" evidence="2">
    <location>
        <begin position="160"/>
        <end position="281"/>
    </location>
</feature>
<evidence type="ECO:0000313" key="3">
    <source>
        <dbReference type="EMBL" id="QGG96568.1"/>
    </source>
</evidence>
<dbReference type="InterPro" id="IPR043128">
    <property type="entry name" value="Rev_trsase/Diguanyl_cyclase"/>
</dbReference>
<keyword evidence="4" id="KW-1185">Reference proteome</keyword>
<dbReference type="PANTHER" id="PTHR45138:SF9">
    <property type="entry name" value="DIGUANYLATE CYCLASE DGCM-RELATED"/>
    <property type="match status" value="1"/>
</dbReference>
<dbReference type="Gene3D" id="3.30.70.270">
    <property type="match status" value="1"/>
</dbReference>
<dbReference type="SUPFAM" id="SSF55073">
    <property type="entry name" value="Nucleotide cyclase"/>
    <property type="match status" value="1"/>
</dbReference>
<accession>A0A5Q2RI75</accession>
<feature type="region of interest" description="Disordered" evidence="1">
    <location>
        <begin position="53"/>
        <end position="88"/>
    </location>
</feature>
<dbReference type="InterPro" id="IPR050469">
    <property type="entry name" value="Diguanylate_Cyclase"/>
</dbReference>
<reference evidence="3 4" key="1">
    <citation type="submission" date="2019-11" db="EMBL/GenBank/DDBJ databases">
        <authorList>
            <person name="He Y."/>
        </authorList>
    </citation>
    <scope>NUCLEOTIDE SEQUENCE [LARGE SCALE GENOMIC DNA]</scope>
    <source>
        <strain evidence="3 4">SCSIO 58843</strain>
    </source>
</reference>
<dbReference type="AlphaFoldDB" id="A0A5Q2RI75"/>
<proteinExistence type="predicted"/>
<protein>
    <submittedName>
        <fullName evidence="3">Diguanylate cyclase</fullName>
    </submittedName>
</protein>
<gene>
    <name evidence="3" type="ORF">GH723_16480</name>
</gene>
<dbReference type="EMBL" id="CP045851">
    <property type="protein sequence ID" value="QGG96568.1"/>
    <property type="molecule type" value="Genomic_DNA"/>
</dbReference>
<name>A0A5Q2RI75_9ACTN</name>